<evidence type="ECO:0000256" key="8">
    <source>
        <dbReference type="ARBA" id="ARBA00042485"/>
    </source>
</evidence>
<keyword evidence="3" id="KW-0813">Transport</keyword>
<keyword evidence="6" id="KW-0472">Membrane</keyword>
<comment type="similarity">
    <text evidence="2">Belongs to the SNAP family.</text>
</comment>
<dbReference type="OrthoDB" id="26569at2759"/>
<feature type="compositionally biased region" description="Low complexity" evidence="9">
    <location>
        <begin position="297"/>
        <end position="326"/>
    </location>
</feature>
<feature type="region of interest" description="Disordered" evidence="9">
    <location>
        <begin position="275"/>
        <end position="377"/>
    </location>
</feature>
<dbReference type="GO" id="GO:0016192">
    <property type="term" value="P:vesicle-mediated transport"/>
    <property type="evidence" value="ECO:0007669"/>
    <property type="project" value="UniProtKB-KW"/>
</dbReference>
<keyword evidence="5" id="KW-0653">Protein transport</keyword>
<dbReference type="GO" id="GO:0031201">
    <property type="term" value="C:SNARE complex"/>
    <property type="evidence" value="ECO:0007669"/>
    <property type="project" value="TreeGrafter"/>
</dbReference>
<evidence type="ECO:0000256" key="3">
    <source>
        <dbReference type="ARBA" id="ARBA00022448"/>
    </source>
</evidence>
<dbReference type="InterPro" id="IPR000744">
    <property type="entry name" value="NSF_attach"/>
</dbReference>
<dbReference type="InterPro" id="IPR011990">
    <property type="entry name" value="TPR-like_helical_dom_sf"/>
</dbReference>
<evidence type="ECO:0000256" key="2">
    <source>
        <dbReference type="ARBA" id="ARBA00010050"/>
    </source>
</evidence>
<dbReference type="PANTHER" id="PTHR13768">
    <property type="entry name" value="SOLUBLE NSF ATTACHMENT PROTEIN SNAP"/>
    <property type="match status" value="1"/>
</dbReference>
<dbReference type="SUPFAM" id="SSF48452">
    <property type="entry name" value="TPR-like"/>
    <property type="match status" value="1"/>
</dbReference>
<evidence type="ECO:0000256" key="5">
    <source>
        <dbReference type="ARBA" id="ARBA00022927"/>
    </source>
</evidence>
<evidence type="ECO:0000313" key="10">
    <source>
        <dbReference type="EMBL" id="OQV16591.1"/>
    </source>
</evidence>
<evidence type="ECO:0000313" key="11">
    <source>
        <dbReference type="Proteomes" id="UP000192578"/>
    </source>
</evidence>
<dbReference type="EMBL" id="MTYJ01000072">
    <property type="protein sequence ID" value="OQV16591.1"/>
    <property type="molecule type" value="Genomic_DNA"/>
</dbReference>
<dbReference type="Gene3D" id="1.25.40.10">
    <property type="entry name" value="Tetratricopeptide repeat domain"/>
    <property type="match status" value="1"/>
</dbReference>
<comment type="caution">
    <text evidence="10">The sequence shown here is derived from an EMBL/GenBank/DDBJ whole genome shotgun (WGS) entry which is preliminary data.</text>
</comment>
<evidence type="ECO:0000256" key="1">
    <source>
        <dbReference type="ARBA" id="ARBA00004170"/>
    </source>
</evidence>
<dbReference type="PANTHER" id="PTHR13768:SF2">
    <property type="entry name" value="GAMMA-SOLUBLE NSF ATTACHMENT PROTEIN"/>
    <property type="match status" value="1"/>
</dbReference>
<gene>
    <name evidence="10" type="ORF">BV898_09261</name>
</gene>
<dbReference type="AlphaFoldDB" id="A0A1W0WMZ8"/>
<dbReference type="GO" id="GO:0006886">
    <property type="term" value="P:intracellular protein transport"/>
    <property type="evidence" value="ECO:0007669"/>
    <property type="project" value="InterPro"/>
</dbReference>
<dbReference type="GO" id="GO:0019905">
    <property type="term" value="F:syntaxin binding"/>
    <property type="evidence" value="ECO:0007669"/>
    <property type="project" value="TreeGrafter"/>
</dbReference>
<accession>A0A1W0WMZ8</accession>
<keyword evidence="11" id="KW-1185">Reference proteome</keyword>
<evidence type="ECO:0000256" key="4">
    <source>
        <dbReference type="ARBA" id="ARBA00022892"/>
    </source>
</evidence>
<sequence>MAANKFAAEGEKELKEADKHVKTGILKWSPDYDLAAMSYTKAATSFKNAKDHAKNLECSVKAGECHLKLKGIFQAAKSFEQGAMAAKELGDFKKLAELVNRAYLLYIENGTSDTAGNLLDRGGRMLEEQLPEQAVAMYKKAADLAQIQDKAGNASEMFDRAGRLLVKMEKYNDAAKVLEELLQHELSSPTAAARRYVLLLVLIHLKRDDYVAARKAYEEGTQLPDFIGSGELGIARTLLDAFDTYDAEAFKTAATGPFIRQLDPAYARLARSLKVPDGDDIPSVTPKTQPLPPPKPAAASVPAAVAPISPTASSPSSSPPAKSTTPFSVAEPQPPAMHERTTRDAVPLTSPGQAEGSVAHQEVSPEPANNDDDDDLT</sequence>
<reference evidence="11" key="1">
    <citation type="submission" date="2017-01" db="EMBL/GenBank/DDBJ databases">
        <title>Comparative genomics of anhydrobiosis in the tardigrade Hypsibius dujardini.</title>
        <authorList>
            <person name="Yoshida Y."/>
            <person name="Koutsovoulos G."/>
            <person name="Laetsch D."/>
            <person name="Stevens L."/>
            <person name="Kumar S."/>
            <person name="Horikawa D."/>
            <person name="Ishino K."/>
            <person name="Komine S."/>
            <person name="Tomita M."/>
            <person name="Blaxter M."/>
            <person name="Arakawa K."/>
        </authorList>
    </citation>
    <scope>NUCLEOTIDE SEQUENCE [LARGE SCALE GENOMIC DNA]</scope>
    <source>
        <strain evidence="11">Z151</strain>
    </source>
</reference>
<evidence type="ECO:0000256" key="7">
    <source>
        <dbReference type="ARBA" id="ARBA00040047"/>
    </source>
</evidence>
<dbReference type="Proteomes" id="UP000192578">
    <property type="component" value="Unassembled WGS sequence"/>
</dbReference>
<evidence type="ECO:0000256" key="6">
    <source>
        <dbReference type="ARBA" id="ARBA00023136"/>
    </source>
</evidence>
<keyword evidence="4" id="KW-0931">ER-Golgi transport</keyword>
<name>A0A1W0WMZ8_HYPEX</name>
<proteinExistence type="inferred from homology"/>
<comment type="subcellular location">
    <subcellularLocation>
        <location evidence="1">Membrane</location>
        <topology evidence="1">Peripheral membrane protein</topology>
    </subcellularLocation>
</comment>
<evidence type="ECO:0000256" key="9">
    <source>
        <dbReference type="SAM" id="MobiDB-lite"/>
    </source>
</evidence>
<protein>
    <recommendedName>
        <fullName evidence="7">Gamma-soluble NSF attachment protein</fullName>
    </recommendedName>
    <alternativeName>
        <fullName evidence="8">N-ethylmaleimide-sensitive factor attachment protein gamma</fullName>
    </alternativeName>
</protein>
<dbReference type="GO" id="GO:0005483">
    <property type="term" value="F:soluble NSF attachment protein activity"/>
    <property type="evidence" value="ECO:0007669"/>
    <property type="project" value="TreeGrafter"/>
</dbReference>
<dbReference type="GO" id="GO:0005774">
    <property type="term" value="C:vacuolar membrane"/>
    <property type="evidence" value="ECO:0007669"/>
    <property type="project" value="TreeGrafter"/>
</dbReference>
<organism evidence="10 11">
    <name type="scientific">Hypsibius exemplaris</name>
    <name type="common">Freshwater tardigrade</name>
    <dbReference type="NCBI Taxonomy" id="2072580"/>
    <lineage>
        <taxon>Eukaryota</taxon>
        <taxon>Metazoa</taxon>
        <taxon>Ecdysozoa</taxon>
        <taxon>Tardigrada</taxon>
        <taxon>Eutardigrada</taxon>
        <taxon>Parachela</taxon>
        <taxon>Hypsibioidea</taxon>
        <taxon>Hypsibiidae</taxon>
        <taxon>Hypsibius</taxon>
    </lineage>
</organism>
<dbReference type="Pfam" id="PF14938">
    <property type="entry name" value="SNAP"/>
    <property type="match status" value="1"/>
</dbReference>